<evidence type="ECO:0000313" key="2">
    <source>
        <dbReference type="EMBL" id="GGZ08291.1"/>
    </source>
</evidence>
<accession>A0A918PH17</accession>
<keyword evidence="3" id="KW-1185">Reference proteome</keyword>
<keyword evidence="1" id="KW-0472">Membrane</keyword>
<evidence type="ECO:0000256" key="1">
    <source>
        <dbReference type="SAM" id="Phobius"/>
    </source>
</evidence>
<reference evidence="2" key="2">
    <citation type="submission" date="2020-09" db="EMBL/GenBank/DDBJ databases">
        <authorList>
            <person name="Sun Q."/>
            <person name="Kim S."/>
        </authorList>
    </citation>
    <scope>NUCLEOTIDE SEQUENCE</scope>
    <source>
        <strain evidence="2">KCTC 32255</strain>
    </source>
</reference>
<reference evidence="2" key="1">
    <citation type="journal article" date="2014" name="Int. J. Syst. Evol. Microbiol.">
        <title>Complete genome sequence of Corynebacterium casei LMG S-19264T (=DSM 44701T), isolated from a smear-ripened cheese.</title>
        <authorList>
            <consortium name="US DOE Joint Genome Institute (JGI-PGF)"/>
            <person name="Walter F."/>
            <person name="Albersmeier A."/>
            <person name="Kalinowski J."/>
            <person name="Ruckert C."/>
        </authorList>
    </citation>
    <scope>NUCLEOTIDE SEQUENCE</scope>
    <source>
        <strain evidence="2">KCTC 32255</strain>
    </source>
</reference>
<keyword evidence="1" id="KW-0812">Transmembrane</keyword>
<proteinExistence type="predicted"/>
<keyword evidence="1" id="KW-1133">Transmembrane helix</keyword>
<comment type="caution">
    <text evidence="2">The sequence shown here is derived from an EMBL/GenBank/DDBJ whole genome shotgun (WGS) entry which is preliminary data.</text>
</comment>
<dbReference type="RefSeq" id="WP_189621439.1">
    <property type="nucleotide sequence ID" value="NZ_BMZA01000009.1"/>
</dbReference>
<feature type="transmembrane region" description="Helical" evidence="1">
    <location>
        <begin position="27"/>
        <end position="47"/>
    </location>
</feature>
<sequence>MPSNMPRTPNALRNESSANRWNPYVKAGIALLIAAWINGVAQFIVLVHQG</sequence>
<gene>
    <name evidence="2" type="ORF">GCM10011614_23890</name>
</gene>
<dbReference type="EMBL" id="BMZA01000009">
    <property type="protein sequence ID" value="GGZ08291.1"/>
    <property type="molecule type" value="Genomic_DNA"/>
</dbReference>
<protein>
    <submittedName>
        <fullName evidence="2">Uncharacterized protein</fullName>
    </submittedName>
</protein>
<dbReference type="Proteomes" id="UP000648075">
    <property type="component" value="Unassembled WGS sequence"/>
</dbReference>
<name>A0A918PH17_9SPHN</name>
<organism evidence="2 3">
    <name type="scientific">Novosphingobium colocasiae</name>
    <dbReference type="NCBI Taxonomy" id="1256513"/>
    <lineage>
        <taxon>Bacteria</taxon>
        <taxon>Pseudomonadati</taxon>
        <taxon>Pseudomonadota</taxon>
        <taxon>Alphaproteobacteria</taxon>
        <taxon>Sphingomonadales</taxon>
        <taxon>Sphingomonadaceae</taxon>
        <taxon>Novosphingobium</taxon>
    </lineage>
</organism>
<evidence type="ECO:0000313" key="3">
    <source>
        <dbReference type="Proteomes" id="UP000648075"/>
    </source>
</evidence>
<dbReference type="AlphaFoldDB" id="A0A918PH17"/>